<dbReference type="PANTHER" id="PTHR43649:SF14">
    <property type="entry name" value="BLR3389 PROTEIN"/>
    <property type="match status" value="1"/>
</dbReference>
<sequence length="482" mass="51905">MRHKKPASGYRQPVARAVSAATSFGLVGVLAAGCLGGGNDAATDPNKNADAKEYTLTITSNAIADGKNAIGAKWIEEWVIPQFEKAQKKKGITAKVKFEPQGVDDAKYKSKIGLDLDSGKGADVIDIDGIWVGEFAESEYILPLEKVVGADSMEKWDGWKQIPDNVEANGTYKGDKYGVPKGTDGRVVFYNKNVFKKAGLPGDWQPKSWADIIDAAEKIKKKAKGVTPLQINAGTAMGESTTMEAFLPLLAGTGNEIFQDGKWQGDTDAIRDVLGVYEDTYQGGLGDATLQKEAQGRQKAQERFSKDKVGIMMEGDYFWRDVVSPGSSVAPMKNRDSDVGFAKIPSMKPGSGVDGQDFVSMSGGGTQVINPNTKYPQQAWELMQFMGSAKAVKEEVGDTPRITQREDVNSDILADDPLLSFIAEDVVPVTRFRPSDGKYVKVSEALQKATYAVVEGKSAAEAAKEYQKALEDIVGADKVSGS</sequence>
<evidence type="ECO:0000313" key="1">
    <source>
        <dbReference type="EMBL" id="ADD41117.1"/>
    </source>
</evidence>
<dbReference type="InterPro" id="IPR006059">
    <property type="entry name" value="SBP"/>
</dbReference>
<dbReference type="Gene3D" id="3.40.190.10">
    <property type="entry name" value="Periplasmic binding protein-like II"/>
    <property type="match status" value="2"/>
</dbReference>
<dbReference type="PROSITE" id="PS51257">
    <property type="entry name" value="PROKAR_LIPOPROTEIN"/>
    <property type="match status" value="1"/>
</dbReference>
<dbReference type="AlphaFoldDB" id="D3PV64"/>
<dbReference type="Proteomes" id="UP000000844">
    <property type="component" value="Chromosome"/>
</dbReference>
<dbReference type="PANTHER" id="PTHR43649">
    <property type="entry name" value="ARABINOSE-BINDING PROTEIN-RELATED"/>
    <property type="match status" value="1"/>
</dbReference>
<organism evidence="1 2">
    <name type="scientific">Stackebrandtia nassauensis (strain DSM 44728 / CIP 108903 / NRRL B-16338 / NBRC 102104 / LLR-40K-21)</name>
    <dbReference type="NCBI Taxonomy" id="446470"/>
    <lineage>
        <taxon>Bacteria</taxon>
        <taxon>Bacillati</taxon>
        <taxon>Actinomycetota</taxon>
        <taxon>Actinomycetes</taxon>
        <taxon>Glycomycetales</taxon>
        <taxon>Glycomycetaceae</taxon>
        <taxon>Stackebrandtia</taxon>
    </lineage>
</organism>
<dbReference type="KEGG" id="sna:Snas_1410"/>
<dbReference type="OrthoDB" id="3495561at2"/>
<name>D3PV64_STANL</name>
<dbReference type="HOGENOM" id="CLU_031285_11_0_11"/>
<dbReference type="EMBL" id="CP001778">
    <property type="protein sequence ID" value="ADD41117.1"/>
    <property type="molecule type" value="Genomic_DNA"/>
</dbReference>
<dbReference type="RefSeq" id="WP_013016688.1">
    <property type="nucleotide sequence ID" value="NC_013947.1"/>
</dbReference>
<dbReference type="STRING" id="446470.Snas_1410"/>
<keyword evidence="2" id="KW-1185">Reference proteome</keyword>
<protein>
    <submittedName>
        <fullName evidence="1">Extracellular solute-binding protein family 1</fullName>
    </submittedName>
</protein>
<dbReference type="eggNOG" id="COG1653">
    <property type="taxonomic scope" value="Bacteria"/>
</dbReference>
<proteinExistence type="predicted"/>
<gene>
    <name evidence="1" type="ordered locus">Snas_1410</name>
</gene>
<dbReference type="InterPro" id="IPR050490">
    <property type="entry name" value="Bact_solute-bd_prot1"/>
</dbReference>
<reference evidence="1 2" key="1">
    <citation type="journal article" date="2009" name="Stand. Genomic Sci.">
        <title>Complete genome sequence of Stackebrandtia nassauensis type strain (LLR-40K-21).</title>
        <authorList>
            <person name="Munk C."/>
            <person name="Lapidus A."/>
            <person name="Copeland A."/>
            <person name="Jando M."/>
            <person name="Mayilraj S."/>
            <person name="Glavina Del Rio T."/>
            <person name="Nolan M."/>
            <person name="Chen F."/>
            <person name="Lucas S."/>
            <person name="Tice H."/>
            <person name="Cheng J.F."/>
            <person name="Han C."/>
            <person name="Detter J.C."/>
            <person name="Bruce D."/>
            <person name="Goodwin L."/>
            <person name="Chain P."/>
            <person name="Pitluck S."/>
            <person name="Goker M."/>
            <person name="Ovchinikova G."/>
            <person name="Pati A."/>
            <person name="Ivanova N."/>
            <person name="Mavromatis K."/>
            <person name="Chen A."/>
            <person name="Palaniappan K."/>
            <person name="Land M."/>
            <person name="Hauser L."/>
            <person name="Chang Y.J."/>
            <person name="Jeffries C.D."/>
            <person name="Bristow J."/>
            <person name="Eisen J.A."/>
            <person name="Markowitz V."/>
            <person name="Hugenholtz P."/>
            <person name="Kyrpides N.C."/>
            <person name="Klenk H.P."/>
        </authorList>
    </citation>
    <scope>NUCLEOTIDE SEQUENCE [LARGE SCALE GENOMIC DNA]</scope>
    <source>
        <strain evidence="2">DSM 44728 / CIP 108903 / NRRL B-16338 / NBRC 102104 / LLR-40K-21</strain>
    </source>
</reference>
<dbReference type="SUPFAM" id="SSF53850">
    <property type="entry name" value="Periplasmic binding protein-like II"/>
    <property type="match status" value="1"/>
</dbReference>
<accession>D3PV64</accession>
<evidence type="ECO:0000313" key="2">
    <source>
        <dbReference type="Proteomes" id="UP000000844"/>
    </source>
</evidence>
<dbReference type="Pfam" id="PF01547">
    <property type="entry name" value="SBP_bac_1"/>
    <property type="match status" value="1"/>
</dbReference>